<dbReference type="RefSeq" id="WP_125963315.1">
    <property type="nucleotide sequence ID" value="NZ_QXGM01000001.1"/>
</dbReference>
<evidence type="ECO:0000313" key="2">
    <source>
        <dbReference type="Proteomes" id="UP000287609"/>
    </source>
</evidence>
<organism evidence="1 2">
    <name type="scientific">Bifidobacterium dolichotidis</name>
    <dbReference type="NCBI Taxonomy" id="2306976"/>
    <lineage>
        <taxon>Bacteria</taxon>
        <taxon>Bacillati</taxon>
        <taxon>Actinomycetota</taxon>
        <taxon>Actinomycetes</taxon>
        <taxon>Bifidobacteriales</taxon>
        <taxon>Bifidobacteriaceae</taxon>
        <taxon>Bifidobacterium</taxon>
    </lineage>
</organism>
<reference evidence="1 2" key="1">
    <citation type="submission" date="2018-09" db="EMBL/GenBank/DDBJ databases">
        <title>Characterization of the phylogenetic diversity of five novel species belonging to the genus Bifidobacterium.</title>
        <authorList>
            <person name="Lugli G.A."/>
            <person name="Duranti S."/>
            <person name="Milani C."/>
        </authorList>
    </citation>
    <scope>NUCLEOTIDE SEQUENCE [LARGE SCALE GENOMIC DNA]</scope>
    <source>
        <strain evidence="1 2">2036B</strain>
    </source>
</reference>
<comment type="caution">
    <text evidence="1">The sequence shown here is derived from an EMBL/GenBank/DDBJ whole genome shotgun (WGS) entry which is preliminary data.</text>
</comment>
<dbReference type="EMBL" id="QXGM01000001">
    <property type="protein sequence ID" value="RSX56184.1"/>
    <property type="molecule type" value="Genomic_DNA"/>
</dbReference>
<name>A0A430FTG1_9BIFI</name>
<evidence type="ECO:0000313" key="1">
    <source>
        <dbReference type="EMBL" id="RSX56184.1"/>
    </source>
</evidence>
<accession>A0A430FTG1</accession>
<keyword evidence="2" id="KW-1185">Reference proteome</keyword>
<sequence length="182" mass="21428">MEANESSADNNAYDPEEIRSMFIRPPIDNDREFNDLAFNESIFKEIPLPHKMIHLLKDIYGIGWEDGWLDQSHDQLPESIAKRFYDVVAAFENSEVVCQAEVLLGLLNMFPILLQVFADRLFVELPSDLQYRRVLRHLEHAGGKLNHLDELRTDIMRVRRDIRRKSRIRIVFRTRRPPSQAK</sequence>
<dbReference type="AlphaFoldDB" id="A0A430FTG1"/>
<gene>
    <name evidence="1" type="ORF">D2E26_0747</name>
</gene>
<dbReference type="Proteomes" id="UP000287609">
    <property type="component" value="Unassembled WGS sequence"/>
</dbReference>
<proteinExistence type="predicted"/>
<protein>
    <submittedName>
        <fullName evidence="1">Uncharacterized protein</fullName>
    </submittedName>
</protein>